<dbReference type="RefSeq" id="XP_013760162.1">
    <property type="nucleotide sequence ID" value="XM_013904708.1"/>
</dbReference>
<accession>A0A0L0D3L4</accession>
<feature type="transmembrane region" description="Helical" evidence="11">
    <location>
        <begin position="227"/>
        <end position="250"/>
    </location>
</feature>
<keyword evidence="9 11" id="KW-0868">Chloride</keyword>
<keyword evidence="7 10" id="KW-0129">CBS domain</keyword>
<keyword evidence="2 11" id="KW-0813">Transport</keyword>
<dbReference type="Pfam" id="PF00654">
    <property type="entry name" value="Voltage_CLC"/>
    <property type="match status" value="1"/>
</dbReference>
<evidence type="ECO:0000256" key="8">
    <source>
        <dbReference type="ARBA" id="ARBA00023136"/>
    </source>
</evidence>
<evidence type="ECO:0000256" key="7">
    <source>
        <dbReference type="ARBA" id="ARBA00023122"/>
    </source>
</evidence>
<evidence type="ECO:0000256" key="6">
    <source>
        <dbReference type="ARBA" id="ARBA00023065"/>
    </source>
</evidence>
<dbReference type="SUPFAM" id="SSF54631">
    <property type="entry name" value="CBS-domain pair"/>
    <property type="match status" value="1"/>
</dbReference>
<proteinExistence type="inferred from homology"/>
<reference evidence="14 15" key="1">
    <citation type="submission" date="2010-05" db="EMBL/GenBank/DDBJ databases">
        <title>The Genome Sequence of Thecamonas trahens ATCC 50062.</title>
        <authorList>
            <consortium name="The Broad Institute Genome Sequencing Platform"/>
            <person name="Russ C."/>
            <person name="Cuomo C."/>
            <person name="Shea T."/>
            <person name="Young S.K."/>
            <person name="Zeng Q."/>
            <person name="Koehrsen M."/>
            <person name="Haas B."/>
            <person name="Borodovsky M."/>
            <person name="Guigo R."/>
            <person name="Alvarado L."/>
            <person name="Berlin A."/>
            <person name="Bochicchio J."/>
            <person name="Borenstein D."/>
            <person name="Chapman S."/>
            <person name="Chen Z."/>
            <person name="Freedman E."/>
            <person name="Gellesch M."/>
            <person name="Goldberg J."/>
            <person name="Griggs A."/>
            <person name="Gujja S."/>
            <person name="Heilman E."/>
            <person name="Heiman D."/>
            <person name="Hepburn T."/>
            <person name="Howarth C."/>
            <person name="Jen D."/>
            <person name="Larson L."/>
            <person name="Mehta T."/>
            <person name="Park D."/>
            <person name="Pearson M."/>
            <person name="Roberts A."/>
            <person name="Saif S."/>
            <person name="Shenoy N."/>
            <person name="Sisk P."/>
            <person name="Stolte C."/>
            <person name="Sykes S."/>
            <person name="Thomson T."/>
            <person name="Walk T."/>
            <person name="White J."/>
            <person name="Yandava C."/>
            <person name="Burger G."/>
            <person name="Gray M.W."/>
            <person name="Holland P.W.H."/>
            <person name="King N."/>
            <person name="Lang F.B.F."/>
            <person name="Roger A.J."/>
            <person name="Ruiz-Trillo I."/>
            <person name="Lander E."/>
            <person name="Nusbaum C."/>
        </authorList>
    </citation>
    <scope>NUCLEOTIDE SEQUENCE [LARGE SCALE GENOMIC DNA]</scope>
    <source>
        <strain evidence="14 15">ATCC 50062</strain>
    </source>
</reference>
<feature type="transmembrane region" description="Helical" evidence="11">
    <location>
        <begin position="455"/>
        <end position="474"/>
    </location>
</feature>
<keyword evidence="4" id="KW-0677">Repeat</keyword>
<feature type="transmembrane region" description="Helical" evidence="11">
    <location>
        <begin position="262"/>
        <end position="281"/>
    </location>
</feature>
<evidence type="ECO:0000256" key="11">
    <source>
        <dbReference type="RuleBase" id="RU361221"/>
    </source>
</evidence>
<comment type="similarity">
    <text evidence="11">Belongs to the chloride channel (TC 2.A.49) family.</text>
</comment>
<feature type="transmembrane region" description="Helical" evidence="11">
    <location>
        <begin position="314"/>
        <end position="334"/>
    </location>
</feature>
<evidence type="ECO:0000256" key="12">
    <source>
        <dbReference type="SAM" id="MobiDB-lite"/>
    </source>
</evidence>
<dbReference type="EMBL" id="GL349444">
    <property type="protein sequence ID" value="KNC46889.1"/>
    <property type="molecule type" value="Genomic_DNA"/>
</dbReference>
<dbReference type="SMART" id="SM00116">
    <property type="entry name" value="CBS"/>
    <property type="match status" value="2"/>
</dbReference>
<dbReference type="OrthoDB" id="428525at2759"/>
<feature type="transmembrane region" description="Helical" evidence="11">
    <location>
        <begin position="65"/>
        <end position="85"/>
    </location>
</feature>
<keyword evidence="5 11" id="KW-1133">Transmembrane helix</keyword>
<evidence type="ECO:0000256" key="9">
    <source>
        <dbReference type="ARBA" id="ARBA00023214"/>
    </source>
</evidence>
<gene>
    <name evidence="14" type="ORF">AMSG_03320</name>
</gene>
<dbReference type="Proteomes" id="UP000054408">
    <property type="component" value="Unassembled WGS sequence"/>
</dbReference>
<dbReference type="PANTHER" id="PTHR11689:SF136">
    <property type="entry name" value="H(+)_CL(-) EXCHANGE TRANSPORTER 7"/>
    <property type="match status" value="1"/>
</dbReference>
<dbReference type="Gene3D" id="1.10.3080.10">
    <property type="entry name" value="Clc chloride channel"/>
    <property type="match status" value="1"/>
</dbReference>
<evidence type="ECO:0000256" key="1">
    <source>
        <dbReference type="ARBA" id="ARBA00004141"/>
    </source>
</evidence>
<comment type="subcellular location">
    <subcellularLocation>
        <location evidence="1 11">Membrane</location>
        <topology evidence="1 11">Multi-pass membrane protein</topology>
    </subcellularLocation>
</comment>
<evidence type="ECO:0000256" key="5">
    <source>
        <dbReference type="ARBA" id="ARBA00022989"/>
    </source>
</evidence>
<keyword evidence="15" id="KW-1185">Reference proteome</keyword>
<dbReference type="GO" id="GO:0005765">
    <property type="term" value="C:lysosomal membrane"/>
    <property type="evidence" value="ECO:0007669"/>
    <property type="project" value="TreeGrafter"/>
</dbReference>
<dbReference type="InterPro" id="IPR001807">
    <property type="entry name" value="ClC"/>
</dbReference>
<dbReference type="InterPro" id="IPR046342">
    <property type="entry name" value="CBS_dom_sf"/>
</dbReference>
<dbReference type="InterPro" id="IPR051280">
    <property type="entry name" value="Cl-channel/antiporter"/>
</dbReference>
<feature type="transmembrane region" description="Helical" evidence="11">
    <location>
        <begin position="486"/>
        <end position="512"/>
    </location>
</feature>
<dbReference type="AlphaFoldDB" id="A0A0L0D3L4"/>
<dbReference type="InterPro" id="IPR000644">
    <property type="entry name" value="CBS_dom"/>
</dbReference>
<evidence type="ECO:0000313" key="15">
    <source>
        <dbReference type="Proteomes" id="UP000054408"/>
    </source>
</evidence>
<keyword evidence="3 11" id="KW-0812">Transmembrane</keyword>
<sequence>MPARVRHKARRAMSGTEWEHLLQRSHVHHSEQDDVQSLDYEVNENMVWRAHVASKSNWAYSRERGLKWVVALLVGMATALVAYTIDMFIRGVAGAKFTLISRLIVDCDNCFWSPFLSYIAVNVLLVSVAAFAVAFIEPVAAGSGIPEIKCYLNGYKIPHVVRLSTLLCKAGGVMFSVAGGLAVGREGPMIHSGAVLAAGISQGKATSLPLDSGLFKTFRNDHMKRDFVASGAAAGVSAAFGSPIGGVLFSLEEGASHWNQALTWRTFFCTMISSFTLNLLLSGTSPGVKWGYLNQPGLVDFGEFVAQSYTVVEIPFFVIIGVVGGLSGAAFNAINTKLTLFRMRFIPVSKPWARFAEALFIAALSATVSFLFAFFIFECRPEPTTVYEGITLRRFTCPEGEYNDMATIFFTTQEEAIRQLFHNRDAFSYPTLAFFMFAYFGLAVVTYGASVPSGLFVPCILTGCAFGRLAGHALEHLFPSIVHDPGTYALVGAAAFLGGVVRMTISLTVIILESTNDISYGLPVMLTIMVSKIVGDLFNEGLYDIHIDIKHIPFLGWEPERLMENLTAADIMSTPVNVLPYFVRVRDVVVLLESNTHGAFPLCGIDENGLPSDQFVGIILRHEIITLLKRRAFVDYANAVRSHVDWLDFVDDYPRYPDIVDIRADIFDEDMDKFMNLSPYMNPAPITTQPVAAATAVFRLFRGLGLRHMVVVDRMRRIMGIVTRHDLVHLEDKFHRDGSPRDVPWHNPHYQFGRDTPRSHEASIAHLYGSTDSKDTSSITSLPRSSATPVQSVAELLASIPGSNVDPQASPTLQRSGIQ</sequence>
<evidence type="ECO:0000256" key="10">
    <source>
        <dbReference type="PROSITE-ProRule" id="PRU00703"/>
    </source>
</evidence>
<name>A0A0L0D3L4_THETB</name>
<dbReference type="STRING" id="461836.A0A0L0D3L4"/>
<dbReference type="PRINTS" id="PR00762">
    <property type="entry name" value="CLCHANNEL"/>
</dbReference>
<dbReference type="PANTHER" id="PTHR11689">
    <property type="entry name" value="CHLORIDE CHANNEL PROTEIN CLC FAMILY MEMBER"/>
    <property type="match status" value="1"/>
</dbReference>
<dbReference type="OMA" id="FARIDHG"/>
<keyword evidence="8 11" id="KW-0472">Membrane</keyword>
<dbReference type="Pfam" id="PF00571">
    <property type="entry name" value="CBS"/>
    <property type="match status" value="2"/>
</dbReference>
<dbReference type="SUPFAM" id="SSF81340">
    <property type="entry name" value="Clc chloride channel"/>
    <property type="match status" value="1"/>
</dbReference>
<dbReference type="eggNOG" id="KOG0474">
    <property type="taxonomic scope" value="Eukaryota"/>
</dbReference>
<feature type="transmembrane region" description="Helical" evidence="11">
    <location>
        <begin position="355"/>
        <end position="377"/>
    </location>
</feature>
<organism evidence="14 15">
    <name type="scientific">Thecamonas trahens ATCC 50062</name>
    <dbReference type="NCBI Taxonomy" id="461836"/>
    <lineage>
        <taxon>Eukaryota</taxon>
        <taxon>Apusozoa</taxon>
        <taxon>Apusomonadida</taxon>
        <taxon>Apusomonadidae</taxon>
        <taxon>Thecamonas</taxon>
    </lineage>
</organism>
<feature type="transmembrane region" description="Helical" evidence="11">
    <location>
        <begin position="427"/>
        <end position="448"/>
    </location>
</feature>
<feature type="domain" description="CBS" evidence="13">
    <location>
        <begin position="681"/>
        <end position="738"/>
    </location>
</feature>
<evidence type="ECO:0000256" key="2">
    <source>
        <dbReference type="ARBA" id="ARBA00022448"/>
    </source>
</evidence>
<evidence type="ECO:0000313" key="14">
    <source>
        <dbReference type="EMBL" id="KNC46889.1"/>
    </source>
</evidence>
<protein>
    <recommendedName>
        <fullName evidence="11">Chloride channel protein</fullName>
    </recommendedName>
</protein>
<evidence type="ECO:0000256" key="4">
    <source>
        <dbReference type="ARBA" id="ARBA00022737"/>
    </source>
</evidence>
<evidence type="ECO:0000256" key="3">
    <source>
        <dbReference type="ARBA" id="ARBA00022692"/>
    </source>
</evidence>
<dbReference type="GeneID" id="25562932"/>
<evidence type="ECO:0000259" key="13">
    <source>
        <dbReference type="PROSITE" id="PS51371"/>
    </source>
</evidence>
<dbReference type="GO" id="GO:0005254">
    <property type="term" value="F:chloride channel activity"/>
    <property type="evidence" value="ECO:0007669"/>
    <property type="project" value="UniProtKB-UniRule"/>
</dbReference>
<dbReference type="InterPro" id="IPR014743">
    <property type="entry name" value="Cl-channel_core"/>
</dbReference>
<dbReference type="Gene3D" id="3.10.580.10">
    <property type="entry name" value="CBS-domain"/>
    <property type="match status" value="1"/>
</dbReference>
<feature type="transmembrane region" description="Helical" evidence="11">
    <location>
        <begin position="160"/>
        <end position="183"/>
    </location>
</feature>
<dbReference type="PROSITE" id="PS51371">
    <property type="entry name" value="CBS"/>
    <property type="match status" value="1"/>
</dbReference>
<feature type="region of interest" description="Disordered" evidence="12">
    <location>
        <begin position="769"/>
        <end position="788"/>
    </location>
</feature>
<feature type="transmembrane region" description="Helical" evidence="11">
    <location>
        <begin position="115"/>
        <end position="139"/>
    </location>
</feature>
<keyword evidence="6 11" id="KW-0406">Ion transport</keyword>